<accession>A0ABU2ACR7</accession>
<dbReference type="NCBIfam" id="TIGR02595">
    <property type="entry name" value="PEP_CTERM"/>
    <property type="match status" value="1"/>
</dbReference>
<sequence length="319" mass="32608">MAACLLPLAVQAYSASVLTRAGAGVSVIGAPGSTEHQPAERSASTTKPEPLNLSNAAYALTTNAQYTASATGHSFASVSPGLVSVFASGQGTGTASPPTYSQSDSTGYGYASGGFADSMTLNVAGVAAGALVWVDFSVRFEGTAGVTRTAVAGGWAQGGNDYHWGLQITSPGWGAGTLYNSGTRTYQVDVNGNVTFNTLQFGAQPMGAWLMTGTPLGLNAWAWAQAFGRGGYSYCPSGCTDQMAGVAYSFMDASHTLAWNGVQGVKLADGSAVDLAGVSLWSETGLNLMQPVTSVPEPMSAVLLALGLSVLYVARRRRA</sequence>
<protein>
    <recommendedName>
        <fullName evidence="5">PEP-CTERM sorting domain-containing protein</fullName>
    </recommendedName>
</protein>
<evidence type="ECO:0000313" key="4">
    <source>
        <dbReference type="Proteomes" id="UP001180825"/>
    </source>
</evidence>
<dbReference type="InterPro" id="IPR013424">
    <property type="entry name" value="Ice-binding_C"/>
</dbReference>
<evidence type="ECO:0000313" key="3">
    <source>
        <dbReference type="EMBL" id="MDR7334997.1"/>
    </source>
</evidence>
<evidence type="ECO:0000256" key="1">
    <source>
        <dbReference type="SAM" id="MobiDB-lite"/>
    </source>
</evidence>
<evidence type="ECO:0000256" key="2">
    <source>
        <dbReference type="SAM" id="Phobius"/>
    </source>
</evidence>
<keyword evidence="4" id="KW-1185">Reference proteome</keyword>
<feature type="transmembrane region" description="Helical" evidence="2">
    <location>
        <begin position="298"/>
        <end position="314"/>
    </location>
</feature>
<keyword evidence="2" id="KW-0472">Membrane</keyword>
<gene>
    <name evidence="3" type="ORF">J2X21_004161</name>
</gene>
<dbReference type="RefSeq" id="WP_310331752.1">
    <property type="nucleotide sequence ID" value="NZ_JAVDXV010000008.1"/>
</dbReference>
<feature type="region of interest" description="Disordered" evidence="1">
    <location>
        <begin position="29"/>
        <end position="50"/>
    </location>
</feature>
<evidence type="ECO:0008006" key="5">
    <source>
        <dbReference type="Google" id="ProtNLM"/>
    </source>
</evidence>
<reference evidence="3 4" key="1">
    <citation type="submission" date="2023-07" db="EMBL/GenBank/DDBJ databases">
        <title>Sorghum-associated microbial communities from plants grown in Nebraska, USA.</title>
        <authorList>
            <person name="Schachtman D."/>
        </authorList>
    </citation>
    <scope>NUCLEOTIDE SEQUENCE [LARGE SCALE GENOMIC DNA]</scope>
    <source>
        <strain evidence="3 4">BE316</strain>
    </source>
</reference>
<proteinExistence type="predicted"/>
<comment type="caution">
    <text evidence="3">The sequence shown here is derived from an EMBL/GenBank/DDBJ whole genome shotgun (WGS) entry which is preliminary data.</text>
</comment>
<name>A0ABU2ACR7_9BURK</name>
<keyword evidence="2" id="KW-0812">Transmembrane</keyword>
<dbReference type="Proteomes" id="UP001180825">
    <property type="component" value="Unassembled WGS sequence"/>
</dbReference>
<dbReference type="EMBL" id="JAVDXV010000008">
    <property type="protein sequence ID" value="MDR7334997.1"/>
    <property type="molecule type" value="Genomic_DNA"/>
</dbReference>
<organism evidence="3 4">
    <name type="scientific">Roseateles asaccharophilus</name>
    <dbReference type="NCBI Taxonomy" id="582607"/>
    <lineage>
        <taxon>Bacteria</taxon>
        <taxon>Pseudomonadati</taxon>
        <taxon>Pseudomonadota</taxon>
        <taxon>Betaproteobacteria</taxon>
        <taxon>Burkholderiales</taxon>
        <taxon>Sphaerotilaceae</taxon>
        <taxon>Roseateles</taxon>
    </lineage>
</organism>
<keyword evidence="2" id="KW-1133">Transmembrane helix</keyword>